<evidence type="ECO:0000313" key="1">
    <source>
        <dbReference type="EMBL" id="PWB92897.1"/>
    </source>
</evidence>
<protein>
    <submittedName>
        <fullName evidence="1">Uncharacterized protein</fullName>
    </submittedName>
</protein>
<comment type="caution">
    <text evidence="1">The sequence shown here is derived from an EMBL/GenBank/DDBJ whole genome shotgun (WGS) entry which is preliminary data.</text>
</comment>
<dbReference type="RefSeq" id="WP_108918222.1">
    <property type="nucleotide sequence ID" value="NZ_BGJY01000025.1"/>
</dbReference>
<proteinExistence type="predicted"/>
<dbReference type="OrthoDB" id="2583792at2"/>
<keyword evidence="2" id="KW-1185">Reference proteome</keyword>
<dbReference type="AlphaFoldDB" id="A0A2U1SMQ7"/>
<reference evidence="1 2" key="1">
    <citation type="journal article" date="2018" name="Appl. Microbiol. Biotechnol.">
        <title>Co-cultivation of the strictly anaerobic methanogen Methanosarcina barkeri with aerobic methanotrophs in an oxygen-limited membrane bioreactor.</title>
        <authorList>
            <person name="In 't Zandt M.H."/>
            <person name="van den Bosch T.J.M."/>
            <person name="Rijkers R."/>
            <person name="van Kessel M.A.H.J."/>
            <person name="Jetten M.S.M."/>
            <person name="Welte C.U."/>
        </authorList>
    </citation>
    <scope>NUCLEOTIDE SEQUENCE [LARGE SCALE GENOMIC DNA]</scope>
    <source>
        <strain evidence="1 2">DSM 17706</strain>
    </source>
</reference>
<dbReference type="EMBL" id="PUIV01000033">
    <property type="protein sequence ID" value="PWB92897.1"/>
    <property type="molecule type" value="Genomic_DNA"/>
</dbReference>
<dbReference type="Proteomes" id="UP000245137">
    <property type="component" value="Unassembled WGS sequence"/>
</dbReference>
<evidence type="ECO:0000313" key="2">
    <source>
        <dbReference type="Proteomes" id="UP000245137"/>
    </source>
</evidence>
<name>A0A2U1SMQ7_METSR</name>
<organism evidence="1 2">
    <name type="scientific">Methylosinus sporium</name>
    <dbReference type="NCBI Taxonomy" id="428"/>
    <lineage>
        <taxon>Bacteria</taxon>
        <taxon>Pseudomonadati</taxon>
        <taxon>Pseudomonadota</taxon>
        <taxon>Alphaproteobacteria</taxon>
        <taxon>Hyphomicrobiales</taxon>
        <taxon>Methylocystaceae</taxon>
        <taxon>Methylosinus</taxon>
    </lineage>
</organism>
<sequence>MTNAGGEILLVLSGDGPAPKSFDAPLASSALACVRQTELADARLSAARGVVTTMHLDQIEFARRAEALETFFDRGGRMAFMGHLARPFLPELSPFVPLGAGRRDDFALVALGDHFVFDGLDRARLETRRGVAGFYGRGHAPIPSGGRALTGVGPQAAPINWIWERPAGGAILMHAGNDLWTVCDEPSVNAALAERIVAWCVGATA</sequence>
<accession>A0A2U1SMQ7</accession>
<gene>
    <name evidence="1" type="ORF">C5689_15810</name>
</gene>